<dbReference type="EMBL" id="LMVM01000010">
    <property type="protein sequence ID" value="PAV05270.1"/>
    <property type="molecule type" value="Genomic_DNA"/>
</dbReference>
<sequence>MNDEDIRIVTALFDVINNKLSKASQETLLKIYKNLTIAEASAIYAVGPEEPKTMKQIAETLGVAVSTPTRTIDRLLEKGFVNRKVGEKDRRKLLIELTPKGKKLLVDIDKENLEITKKMLNGLKDEEIEKFKEILFKISENIE</sequence>
<dbReference type="InterPro" id="IPR000835">
    <property type="entry name" value="HTH_MarR-typ"/>
</dbReference>
<evidence type="ECO:0000256" key="3">
    <source>
        <dbReference type="ARBA" id="ARBA00023163"/>
    </source>
</evidence>
<dbReference type="Pfam" id="PF01047">
    <property type="entry name" value="MarR"/>
    <property type="match status" value="1"/>
</dbReference>
<comment type="caution">
    <text evidence="5">The sequence shown here is derived from an EMBL/GenBank/DDBJ whole genome shotgun (WGS) entry which is preliminary data.</text>
</comment>
<dbReference type="PANTHER" id="PTHR42756">
    <property type="entry name" value="TRANSCRIPTIONAL REGULATOR, MARR"/>
    <property type="match status" value="1"/>
</dbReference>
<dbReference type="InterPro" id="IPR036388">
    <property type="entry name" value="WH-like_DNA-bd_sf"/>
</dbReference>
<dbReference type="SUPFAM" id="SSF46785">
    <property type="entry name" value="Winged helix' DNA-binding domain"/>
    <property type="match status" value="1"/>
</dbReference>
<gene>
    <name evidence="5" type="ORF">ASJ80_09995</name>
</gene>
<organism evidence="5 6">
    <name type="scientific">Methanobacterium bryantii</name>
    <dbReference type="NCBI Taxonomy" id="2161"/>
    <lineage>
        <taxon>Archaea</taxon>
        <taxon>Methanobacteriati</taxon>
        <taxon>Methanobacteriota</taxon>
        <taxon>Methanomada group</taxon>
        <taxon>Methanobacteria</taxon>
        <taxon>Methanobacteriales</taxon>
        <taxon>Methanobacteriaceae</taxon>
        <taxon>Methanobacterium</taxon>
    </lineage>
</organism>
<name>A0A2A2H7M8_METBR</name>
<evidence type="ECO:0000313" key="6">
    <source>
        <dbReference type="Proteomes" id="UP000217784"/>
    </source>
</evidence>
<dbReference type="GO" id="GO:0003677">
    <property type="term" value="F:DNA binding"/>
    <property type="evidence" value="ECO:0007669"/>
    <property type="project" value="UniProtKB-KW"/>
</dbReference>
<protein>
    <submittedName>
        <fullName evidence="5">MarR family transcriptional regulator</fullName>
    </submittedName>
</protein>
<keyword evidence="3" id="KW-0804">Transcription</keyword>
<evidence type="ECO:0000259" key="4">
    <source>
        <dbReference type="PROSITE" id="PS50995"/>
    </source>
</evidence>
<keyword evidence="2" id="KW-0238">DNA-binding</keyword>
<dbReference type="SMART" id="SM00347">
    <property type="entry name" value="HTH_MARR"/>
    <property type="match status" value="1"/>
</dbReference>
<evidence type="ECO:0000313" key="5">
    <source>
        <dbReference type="EMBL" id="PAV05270.1"/>
    </source>
</evidence>
<dbReference type="PANTHER" id="PTHR42756:SF1">
    <property type="entry name" value="TRANSCRIPTIONAL REPRESSOR OF EMRAB OPERON"/>
    <property type="match status" value="1"/>
</dbReference>
<dbReference type="PRINTS" id="PR00598">
    <property type="entry name" value="HTHMARR"/>
</dbReference>
<dbReference type="OrthoDB" id="10712at2157"/>
<dbReference type="Proteomes" id="UP000217784">
    <property type="component" value="Unassembled WGS sequence"/>
</dbReference>
<evidence type="ECO:0000256" key="2">
    <source>
        <dbReference type="ARBA" id="ARBA00023125"/>
    </source>
</evidence>
<dbReference type="InterPro" id="IPR036390">
    <property type="entry name" value="WH_DNA-bd_sf"/>
</dbReference>
<dbReference type="AlphaFoldDB" id="A0A2A2H7M8"/>
<dbReference type="PROSITE" id="PS50995">
    <property type="entry name" value="HTH_MARR_2"/>
    <property type="match status" value="1"/>
</dbReference>
<accession>A0A2A2H7M8</accession>
<dbReference type="RefSeq" id="WP_095652046.1">
    <property type="nucleotide sequence ID" value="NZ_LMVM01000010.1"/>
</dbReference>
<evidence type="ECO:0000256" key="1">
    <source>
        <dbReference type="ARBA" id="ARBA00023015"/>
    </source>
</evidence>
<feature type="domain" description="HTH marR-type" evidence="4">
    <location>
        <begin position="13"/>
        <end position="140"/>
    </location>
</feature>
<keyword evidence="1" id="KW-0805">Transcription regulation</keyword>
<proteinExistence type="predicted"/>
<dbReference type="Gene3D" id="1.10.10.10">
    <property type="entry name" value="Winged helix-like DNA-binding domain superfamily/Winged helix DNA-binding domain"/>
    <property type="match status" value="1"/>
</dbReference>
<reference evidence="5 6" key="1">
    <citation type="journal article" date="2017" name="BMC Genomics">
        <title>Genomic analysis of methanogenic archaea reveals a shift towards energy conservation.</title>
        <authorList>
            <person name="Gilmore S.P."/>
            <person name="Henske J.K."/>
            <person name="Sexton J.A."/>
            <person name="Solomon K.V."/>
            <person name="Seppala S."/>
            <person name="Yoo J.I."/>
            <person name="Huyett L.M."/>
            <person name="Pressman A."/>
            <person name="Cogan J.Z."/>
            <person name="Kivenson V."/>
            <person name="Peng X."/>
            <person name="Tan Y."/>
            <person name="Valentine D.L."/>
            <person name="O'Malley M.A."/>
        </authorList>
    </citation>
    <scope>NUCLEOTIDE SEQUENCE [LARGE SCALE GENOMIC DNA]</scope>
    <source>
        <strain evidence="5 6">M.o.H.</strain>
    </source>
</reference>
<dbReference type="GO" id="GO:0003700">
    <property type="term" value="F:DNA-binding transcription factor activity"/>
    <property type="evidence" value="ECO:0007669"/>
    <property type="project" value="InterPro"/>
</dbReference>
<keyword evidence="6" id="KW-1185">Reference proteome</keyword>